<dbReference type="Proteomes" id="UP000193719">
    <property type="component" value="Unassembled WGS sequence"/>
</dbReference>
<sequence>MQISFTDKYKKYVILGIYHMYTYDFLIINEFFINKLLKESRRDILVKFIKNINIVFYIYFLYKYNIITDIKIPLSIRNGTHRYKLYPSILFVLFEDYFYLNGKHKIKNVTKYISEEKLINNIFVVFGRDTNVLDYLIQNFNCINNINCDCYYRMHLNFSMKIISKYSKKIFKPNLLKFKCENKVIENYVNDLYSDRSLHNVKNCKLYLEFYDYFDNIDIKKTPINYTVENFDKFKNDISVGSYKYNENINFNNKDIFIFENKKETKIQEIINLNDYFYENFYESMSCLLFYYLIICDNDRVEKILKDPNYILHLKVEELI</sequence>
<comment type="caution">
    <text evidence="2">The sequence shown here is derived from an EMBL/GenBank/DDBJ whole genome shotgun (WGS) entry which is preliminary data.</text>
</comment>
<dbReference type="EMBL" id="MCFH01000019">
    <property type="protein sequence ID" value="ORX51031.1"/>
    <property type="molecule type" value="Genomic_DNA"/>
</dbReference>
<dbReference type="OrthoDB" id="2177944at2759"/>
<protein>
    <submittedName>
        <fullName evidence="2">Uncharacterized protein</fullName>
    </submittedName>
</protein>
<feature type="non-terminal residue" evidence="2">
    <location>
        <position position="320"/>
    </location>
</feature>
<evidence type="ECO:0000313" key="3">
    <source>
        <dbReference type="Proteomes" id="UP000193719"/>
    </source>
</evidence>
<dbReference type="AlphaFoldDB" id="A0A1Y1VAX0"/>
<feature type="transmembrane region" description="Helical" evidence="1">
    <location>
        <begin position="12"/>
        <end position="32"/>
    </location>
</feature>
<evidence type="ECO:0000313" key="2">
    <source>
        <dbReference type="EMBL" id="ORX51031.1"/>
    </source>
</evidence>
<keyword evidence="1" id="KW-0812">Transmembrane</keyword>
<feature type="transmembrane region" description="Helical" evidence="1">
    <location>
        <begin position="44"/>
        <end position="62"/>
    </location>
</feature>
<reference evidence="2 3" key="1">
    <citation type="submission" date="2016-08" db="EMBL/GenBank/DDBJ databases">
        <title>Genomes of anaerobic fungi encode conserved fungal cellulosomes for biomass hydrolysis.</title>
        <authorList>
            <consortium name="DOE Joint Genome Institute"/>
            <person name="Haitjema C.H."/>
            <person name="Gilmore S.P."/>
            <person name="Henske J.K."/>
            <person name="Solomon K.V."/>
            <person name="De Groot R."/>
            <person name="Kuo A."/>
            <person name="Mondo S.J."/>
            <person name="Salamov A.A."/>
            <person name="Labutti K."/>
            <person name="Zhao Z."/>
            <person name="Chiniquy J."/>
            <person name="Barry K."/>
            <person name="Brewer H.M."/>
            <person name="Purvine S.O."/>
            <person name="Wright A.T."/>
            <person name="Boxma B."/>
            <person name="Van Alen T."/>
            <person name="Hackstein J.H."/>
            <person name="Baker S.E."/>
            <person name="Grigoriev I.V."/>
            <person name="O'Malley M.A."/>
        </authorList>
    </citation>
    <scope>NUCLEOTIDE SEQUENCE [LARGE SCALE GENOMIC DNA]</scope>
    <source>
        <strain evidence="3">finn</strain>
    </source>
</reference>
<keyword evidence="3" id="KW-1185">Reference proteome</keyword>
<organism evidence="2 3">
    <name type="scientific">Piromyces finnis</name>
    <dbReference type="NCBI Taxonomy" id="1754191"/>
    <lineage>
        <taxon>Eukaryota</taxon>
        <taxon>Fungi</taxon>
        <taxon>Fungi incertae sedis</taxon>
        <taxon>Chytridiomycota</taxon>
        <taxon>Chytridiomycota incertae sedis</taxon>
        <taxon>Neocallimastigomycetes</taxon>
        <taxon>Neocallimastigales</taxon>
        <taxon>Neocallimastigaceae</taxon>
        <taxon>Piromyces</taxon>
    </lineage>
</organism>
<proteinExistence type="predicted"/>
<keyword evidence="1" id="KW-1133">Transmembrane helix</keyword>
<evidence type="ECO:0000256" key="1">
    <source>
        <dbReference type="SAM" id="Phobius"/>
    </source>
</evidence>
<reference evidence="2 3" key="2">
    <citation type="submission" date="2016-08" db="EMBL/GenBank/DDBJ databases">
        <title>Pervasive Adenine N6-methylation of Active Genes in Fungi.</title>
        <authorList>
            <consortium name="DOE Joint Genome Institute"/>
            <person name="Mondo S.J."/>
            <person name="Dannebaum R.O."/>
            <person name="Kuo R.C."/>
            <person name="Labutti K."/>
            <person name="Haridas S."/>
            <person name="Kuo A."/>
            <person name="Salamov A."/>
            <person name="Ahrendt S.R."/>
            <person name="Lipzen A."/>
            <person name="Sullivan W."/>
            <person name="Andreopoulos W.B."/>
            <person name="Clum A."/>
            <person name="Lindquist E."/>
            <person name="Daum C."/>
            <person name="Ramamoorthy G.K."/>
            <person name="Gryganskyi A."/>
            <person name="Culley D."/>
            <person name="Magnuson J.K."/>
            <person name="James T.Y."/>
            <person name="O'Malley M.A."/>
            <person name="Stajich J.E."/>
            <person name="Spatafora J.W."/>
            <person name="Visel A."/>
            <person name="Grigoriev I.V."/>
        </authorList>
    </citation>
    <scope>NUCLEOTIDE SEQUENCE [LARGE SCALE GENOMIC DNA]</scope>
    <source>
        <strain evidence="3">finn</strain>
    </source>
</reference>
<gene>
    <name evidence="2" type="ORF">BCR36DRAFT_326014</name>
</gene>
<keyword evidence="1" id="KW-0472">Membrane</keyword>
<accession>A0A1Y1VAX0</accession>
<name>A0A1Y1VAX0_9FUNG</name>